<comment type="caution">
    <text evidence="1">The sequence shown here is derived from an EMBL/GenBank/DDBJ whole genome shotgun (WGS) entry which is preliminary data.</text>
</comment>
<dbReference type="GO" id="GO:0005739">
    <property type="term" value="C:mitochondrion"/>
    <property type="evidence" value="ECO:0007669"/>
    <property type="project" value="TreeGrafter"/>
</dbReference>
<dbReference type="STRING" id="1367422.A0A178ZKS0"/>
<dbReference type="RefSeq" id="XP_018693373.1">
    <property type="nucleotide sequence ID" value="XM_018836520.1"/>
</dbReference>
<dbReference type="AlphaFoldDB" id="A0A178ZKS0"/>
<gene>
    <name evidence="1" type="ORF">AYL99_05008</name>
</gene>
<dbReference type="OrthoDB" id="275936at2759"/>
<organism evidence="1 2">
    <name type="scientific">Fonsecaea erecta</name>
    <dbReference type="NCBI Taxonomy" id="1367422"/>
    <lineage>
        <taxon>Eukaryota</taxon>
        <taxon>Fungi</taxon>
        <taxon>Dikarya</taxon>
        <taxon>Ascomycota</taxon>
        <taxon>Pezizomycotina</taxon>
        <taxon>Eurotiomycetes</taxon>
        <taxon>Chaetothyriomycetidae</taxon>
        <taxon>Chaetothyriales</taxon>
        <taxon>Herpotrichiellaceae</taxon>
        <taxon>Fonsecaea</taxon>
    </lineage>
</organism>
<evidence type="ECO:0000313" key="2">
    <source>
        <dbReference type="Proteomes" id="UP000078343"/>
    </source>
</evidence>
<protein>
    <recommendedName>
        <fullName evidence="3">Sequence orphan</fullName>
    </recommendedName>
</protein>
<sequence>MNFPVDHDLAQQHAGHYLKRDAADRIHDDGFNARRTGVSAATTTMPHPHRPLLESKPDEKLSEKLPVCPTTVPIPKPQMLLPSMRDVAVEQKRPMQWNTKNLGLRLGADVVSAASASALIAPIITVIDRSIVEKAANGASFSSCLLRSLHPAVTRPHAFIFSRPFLLIFSLYFSTYTTANAVDTFQSTVASTPASTVSSGATKFIATSSVNMSVCVYKDSRFARMFGAAASSSSPAAAAVVPKLSYALFAVRDCLTIFASFNLPSIIAPQLANLPPEVRSRFSRILSTEAGRTNTAQFMAPAAIQLISTPIHLLGLDLYNRQGRLGFGERYSRVVRDWGISALARMGRIIPAFGVGGVVNANMRRNFMTNIEKL</sequence>
<name>A0A178ZKS0_9EURO</name>
<evidence type="ECO:0000313" key="1">
    <source>
        <dbReference type="EMBL" id="OAP60006.1"/>
    </source>
</evidence>
<dbReference type="EMBL" id="LVYI01000004">
    <property type="protein sequence ID" value="OAP60006.1"/>
    <property type="molecule type" value="Genomic_DNA"/>
</dbReference>
<dbReference type="GeneID" id="30009176"/>
<dbReference type="InterPro" id="IPR038781">
    <property type="entry name" value="C365.16-ike"/>
</dbReference>
<accession>A0A178ZKS0</accession>
<dbReference type="PANTHER" id="PTHR37845:SF1">
    <property type="entry name" value="SEQUENCE ORPHAN"/>
    <property type="match status" value="1"/>
</dbReference>
<reference evidence="1 2" key="1">
    <citation type="submission" date="2016-04" db="EMBL/GenBank/DDBJ databases">
        <title>Draft genome of Fonsecaea erecta CBS 125763.</title>
        <authorList>
            <person name="Weiss V.A."/>
            <person name="Vicente V.A."/>
            <person name="Raittz R.T."/>
            <person name="Moreno L.F."/>
            <person name="De Souza E.M."/>
            <person name="Pedrosa F.O."/>
            <person name="Steffens M.B."/>
            <person name="Faoro H."/>
            <person name="Tadra-Sfeir M.Z."/>
            <person name="Najafzadeh M.J."/>
            <person name="Felipe M.S."/>
            <person name="Teixeira M."/>
            <person name="Sun J."/>
            <person name="Xi L."/>
            <person name="Gomes R."/>
            <person name="De Azevedo C.M."/>
            <person name="Salgado C.G."/>
            <person name="Da Silva M.B."/>
            <person name="Nascimento M.F."/>
            <person name="Queiroz-Telles F."/>
            <person name="Attili D.S."/>
            <person name="Gorbushina A."/>
        </authorList>
    </citation>
    <scope>NUCLEOTIDE SEQUENCE [LARGE SCALE GENOMIC DNA]</scope>
    <source>
        <strain evidence="1 2">CBS 125763</strain>
    </source>
</reference>
<evidence type="ECO:0008006" key="3">
    <source>
        <dbReference type="Google" id="ProtNLM"/>
    </source>
</evidence>
<proteinExistence type="predicted"/>
<keyword evidence="2" id="KW-1185">Reference proteome</keyword>
<dbReference type="PANTHER" id="PTHR37845">
    <property type="entry name" value="SEQUENCE ORPHAN"/>
    <property type="match status" value="1"/>
</dbReference>
<dbReference type="Proteomes" id="UP000078343">
    <property type="component" value="Unassembled WGS sequence"/>
</dbReference>